<evidence type="ECO:0000313" key="2">
    <source>
        <dbReference type="Proteomes" id="UP000001029"/>
    </source>
</evidence>
<dbReference type="AlphaFoldDB" id="B2KCZ2"/>
<name>B2KCZ2_ELUMP</name>
<keyword evidence="2" id="KW-1185">Reference proteome</keyword>
<dbReference type="EMBL" id="CP001055">
    <property type="protein sequence ID" value="ACC98388.1"/>
    <property type="molecule type" value="Genomic_DNA"/>
</dbReference>
<dbReference type="Proteomes" id="UP000001029">
    <property type="component" value="Chromosome"/>
</dbReference>
<dbReference type="HOGENOM" id="CLU_2715998_0_0_0"/>
<reference evidence="1 2" key="1">
    <citation type="journal article" date="2009" name="Appl. Environ. Microbiol.">
        <title>Genomic analysis of 'Elusimicrobium minutum,' the first cultivated representative of the phylum 'Elusimicrobia' (formerly termite group 1).</title>
        <authorList>
            <person name="Herlemann D.P.R."/>
            <person name="Geissinger O."/>
            <person name="Ikeda-Ohtsubo W."/>
            <person name="Kunin V."/>
            <person name="Sun H."/>
            <person name="Lapidus A."/>
            <person name="Hugenholtz P."/>
            <person name="Brune A."/>
        </authorList>
    </citation>
    <scope>NUCLEOTIDE SEQUENCE [LARGE SCALE GENOMIC DNA]</scope>
    <source>
        <strain evidence="1 2">Pei191</strain>
    </source>
</reference>
<accession>B2KCZ2</accession>
<gene>
    <name evidence="1" type="ordered locus">Emin_0833</name>
</gene>
<sequence>MLAYLLGKAIFVFTVTIANALKPLLLAYKNLIFSAVWLKKIFWEDKKYNFPLSPKGGGRRAKKHFYYIWRHL</sequence>
<proteinExistence type="predicted"/>
<protein>
    <submittedName>
        <fullName evidence="1">Uncharacterized protein</fullName>
    </submittedName>
</protein>
<dbReference type="KEGG" id="emi:Emin_0833"/>
<evidence type="ECO:0000313" key="1">
    <source>
        <dbReference type="EMBL" id="ACC98388.1"/>
    </source>
</evidence>
<organism evidence="1 2">
    <name type="scientific">Elusimicrobium minutum (strain Pei191)</name>
    <dbReference type="NCBI Taxonomy" id="445932"/>
    <lineage>
        <taxon>Bacteria</taxon>
        <taxon>Pseudomonadati</taxon>
        <taxon>Elusimicrobiota</taxon>
        <taxon>Elusimicrobia</taxon>
        <taxon>Elusimicrobiales</taxon>
        <taxon>Elusimicrobiaceae</taxon>
        <taxon>Elusimicrobium</taxon>
    </lineage>
</organism>